<proteinExistence type="predicted"/>
<reference evidence="1" key="1">
    <citation type="submission" date="2013-07" db="EMBL/GenBank/DDBJ databases">
        <title>The genome of an arbuscular mycorrhizal fungus provides insights into the evolution of the oldest plant symbiosis.</title>
        <authorList>
            <consortium name="DOE Joint Genome Institute"/>
            <person name="Tisserant E."/>
            <person name="Malbreil M."/>
            <person name="Kuo A."/>
            <person name="Kohler A."/>
            <person name="Symeonidi A."/>
            <person name="Balestrini R."/>
            <person name="Charron P."/>
            <person name="Duensing N."/>
            <person name="Frei-dit-Frey N."/>
            <person name="Gianinazzi-Pearson V."/>
            <person name="Gilbert B."/>
            <person name="Handa Y."/>
            <person name="Hijri M."/>
            <person name="Kaul R."/>
            <person name="Kawaguchi M."/>
            <person name="Krajinski F."/>
            <person name="Lammers P."/>
            <person name="Lapierre D."/>
            <person name="Masclaux F.G."/>
            <person name="Murat C."/>
            <person name="Morin E."/>
            <person name="Ndikumana S."/>
            <person name="Pagni M."/>
            <person name="Petitpierre D."/>
            <person name="Requena N."/>
            <person name="Rosikiewicz P."/>
            <person name="Riley R."/>
            <person name="Saito K."/>
            <person name="San Clemente H."/>
            <person name="Shapiro H."/>
            <person name="van Tuinen D."/>
            <person name="Becard G."/>
            <person name="Bonfante P."/>
            <person name="Paszkowski U."/>
            <person name="Shachar-Hill Y."/>
            <person name="Young J.P."/>
            <person name="Sanders I.R."/>
            <person name="Henrissat B."/>
            <person name="Rensing S.A."/>
            <person name="Grigoriev I.V."/>
            <person name="Corradi N."/>
            <person name="Roux C."/>
            <person name="Martin F."/>
        </authorList>
    </citation>
    <scope>NUCLEOTIDE SEQUENCE</scope>
    <source>
        <strain evidence="1">DAOM 197198</strain>
    </source>
</reference>
<name>U9SYV8_RHIID</name>
<gene>
    <name evidence="1" type="ORF">GLOINDRAFT_334232</name>
</gene>
<dbReference type="EMBL" id="KI296763">
    <property type="protein sequence ID" value="ESA01065.1"/>
    <property type="molecule type" value="Genomic_DNA"/>
</dbReference>
<dbReference type="HOGENOM" id="CLU_2942967_0_0_1"/>
<evidence type="ECO:0000313" key="1">
    <source>
        <dbReference type="EMBL" id="ESA01065.1"/>
    </source>
</evidence>
<protein>
    <submittedName>
        <fullName evidence="1">Uncharacterized protein</fullName>
    </submittedName>
</protein>
<accession>U9SYV8</accession>
<dbReference type="AlphaFoldDB" id="U9SYV8"/>
<sequence length="60" mass="6997">MAITKNSDLLKSVAIISVFIFRGLRLRVVIGIRIWVRVFRVRFAYFSHLICPILASMQFL</sequence>
<organism evidence="1">
    <name type="scientific">Rhizophagus irregularis (strain DAOM 181602 / DAOM 197198 / MUCL 43194)</name>
    <name type="common">Arbuscular mycorrhizal fungus</name>
    <name type="synonym">Glomus intraradices</name>
    <dbReference type="NCBI Taxonomy" id="747089"/>
    <lineage>
        <taxon>Eukaryota</taxon>
        <taxon>Fungi</taxon>
        <taxon>Fungi incertae sedis</taxon>
        <taxon>Mucoromycota</taxon>
        <taxon>Glomeromycotina</taxon>
        <taxon>Glomeromycetes</taxon>
        <taxon>Glomerales</taxon>
        <taxon>Glomeraceae</taxon>
        <taxon>Rhizophagus</taxon>
    </lineage>
</organism>